<proteinExistence type="predicted"/>
<dbReference type="GO" id="GO:0006109">
    <property type="term" value="P:regulation of carbohydrate metabolic process"/>
    <property type="evidence" value="ECO:0007669"/>
    <property type="project" value="InterPro"/>
</dbReference>
<feature type="domain" description="HPr kinase/phosphorylase C-terminal" evidence="1">
    <location>
        <begin position="4"/>
        <end position="78"/>
    </location>
</feature>
<dbReference type="AlphaFoldDB" id="A0A364P3B1"/>
<dbReference type="InterPro" id="IPR027417">
    <property type="entry name" value="P-loop_NTPase"/>
</dbReference>
<keyword evidence="3" id="KW-1185">Reference proteome</keyword>
<sequence>MLLVHATTVEITGQGVLIRGPSGSGKSDLALRLLDGGAQLVADDQTELSLQDDQIVARAPDTIAGLLEVRGLGIVKVVPRSWAPLALVVDLVDESRIERLPEPAYAHFLGVALPRLDLAPFQVSAAAKVRLAVASAKRDIMSS</sequence>
<gene>
    <name evidence="2" type="ORF">CU669_01405</name>
</gene>
<accession>A0A364P3B1</accession>
<dbReference type="Proteomes" id="UP000251075">
    <property type="component" value="Unassembled WGS sequence"/>
</dbReference>
<reference evidence="2 3" key="1">
    <citation type="submission" date="2017-11" db="EMBL/GenBank/DDBJ databases">
        <title>Draft genome sequence of magnetotactic bacterium Magnetospirillum kuznetsovii LBB-42.</title>
        <authorList>
            <person name="Grouzdev D.S."/>
            <person name="Rysina M.S."/>
            <person name="Baslerov R.V."/>
            <person name="Koziaeva V."/>
        </authorList>
    </citation>
    <scope>NUCLEOTIDE SEQUENCE [LARGE SCALE GENOMIC DNA]</scope>
    <source>
        <strain evidence="2 3">LBB-42</strain>
    </source>
</reference>
<name>A0A364P3B1_9PROT</name>
<comment type="caution">
    <text evidence="2">The sequence shown here is derived from an EMBL/GenBank/DDBJ whole genome shotgun (WGS) entry which is preliminary data.</text>
</comment>
<dbReference type="OrthoDB" id="8326226at2"/>
<protein>
    <submittedName>
        <fullName evidence="2">Serine kinase</fullName>
    </submittedName>
</protein>
<dbReference type="Pfam" id="PF07475">
    <property type="entry name" value="Hpr_kinase_C"/>
    <property type="match status" value="1"/>
</dbReference>
<evidence type="ECO:0000259" key="1">
    <source>
        <dbReference type="Pfam" id="PF07475"/>
    </source>
</evidence>
<evidence type="ECO:0000313" key="3">
    <source>
        <dbReference type="Proteomes" id="UP000251075"/>
    </source>
</evidence>
<dbReference type="PANTHER" id="PTHR30305">
    <property type="entry name" value="PROTEIN YJDM-RELATED"/>
    <property type="match status" value="1"/>
</dbReference>
<dbReference type="InterPro" id="IPR011104">
    <property type="entry name" value="Hpr_kin/Pase_C"/>
</dbReference>
<dbReference type="GO" id="GO:0005524">
    <property type="term" value="F:ATP binding"/>
    <property type="evidence" value="ECO:0007669"/>
    <property type="project" value="InterPro"/>
</dbReference>
<keyword evidence="2" id="KW-0418">Kinase</keyword>
<dbReference type="CDD" id="cd01918">
    <property type="entry name" value="HprK_C"/>
    <property type="match status" value="1"/>
</dbReference>
<dbReference type="SUPFAM" id="SSF53795">
    <property type="entry name" value="PEP carboxykinase-like"/>
    <property type="match status" value="1"/>
</dbReference>
<dbReference type="RefSeq" id="WP_112142007.1">
    <property type="nucleotide sequence ID" value="NZ_PGTO01000001.1"/>
</dbReference>
<dbReference type="PANTHER" id="PTHR30305:SF1">
    <property type="entry name" value="HPR KINASE_PHOSPHORYLASE"/>
    <property type="match status" value="1"/>
</dbReference>
<keyword evidence="2" id="KW-0808">Transferase</keyword>
<evidence type="ECO:0000313" key="2">
    <source>
        <dbReference type="EMBL" id="RAU23776.1"/>
    </source>
</evidence>
<dbReference type="Gene3D" id="3.40.50.300">
    <property type="entry name" value="P-loop containing nucleotide triphosphate hydrolases"/>
    <property type="match status" value="1"/>
</dbReference>
<dbReference type="GO" id="GO:0000155">
    <property type="term" value="F:phosphorelay sensor kinase activity"/>
    <property type="evidence" value="ECO:0007669"/>
    <property type="project" value="InterPro"/>
</dbReference>
<dbReference type="EMBL" id="PGTO01000001">
    <property type="protein sequence ID" value="RAU23776.1"/>
    <property type="molecule type" value="Genomic_DNA"/>
</dbReference>
<organism evidence="2 3">
    <name type="scientific">Paramagnetospirillum kuznetsovii</name>
    <dbReference type="NCBI Taxonomy" id="2053833"/>
    <lineage>
        <taxon>Bacteria</taxon>
        <taxon>Pseudomonadati</taxon>
        <taxon>Pseudomonadota</taxon>
        <taxon>Alphaproteobacteria</taxon>
        <taxon>Rhodospirillales</taxon>
        <taxon>Magnetospirillaceae</taxon>
        <taxon>Paramagnetospirillum</taxon>
    </lineage>
</organism>